<dbReference type="GO" id="GO:0017056">
    <property type="term" value="F:structural constituent of nuclear pore"/>
    <property type="evidence" value="ECO:0007669"/>
    <property type="project" value="InterPro"/>
</dbReference>
<dbReference type="InterPro" id="IPR044840">
    <property type="entry name" value="Nup188"/>
</dbReference>
<protein>
    <submittedName>
        <fullName evidence="1">Uncharacterized protein</fullName>
    </submittedName>
</protein>
<dbReference type="GO" id="GO:0006606">
    <property type="term" value="P:protein import into nucleus"/>
    <property type="evidence" value="ECO:0007669"/>
    <property type="project" value="TreeGrafter"/>
</dbReference>
<sequence length="411" mass="45924">MMSCKPLHLACNCGNHILTPTSVVPSPTSNITTLAMHPPDSVVKDVVDELIIYYSECLFVLRALIPLFRAHKNTGDSIHTVATKCLPRILQDSHQFALDLITEYLHKTEMDIPEVLHASARIASRWAKQNMKERLVTLEVLFWTVWGYVPCDGPLIVRIFETAYNTNLGSSQKNSTLLLDDEGNQLQHDRAALWILVAVEVLELERVAEDGGIEISATPSDKTFYPSSPESLRRIHEILTSNLSGQHARTYLAWAFILSRLTSKAGQLKEIPESYRRFLDSPHLHHNCYKEREPSHVLMARAAFSPEAGLFKLFSTLLTTSPLFVTSVAWKTGSTVTDPNAITFRSVLKGFVIAMVELVLLNSLPTSTLWLKSGLRCLHAGDLNILSRGGWVTLGRHAIRCAPINRLGVRK</sequence>
<dbReference type="PANTHER" id="PTHR31431:SF1">
    <property type="entry name" value="NUCLEOPORIN NUP188"/>
    <property type="match status" value="1"/>
</dbReference>
<accession>A0A9P7AIN7</accession>
<gene>
    <name evidence="1" type="ORF">HD556DRAFT_820465</name>
</gene>
<dbReference type="EMBL" id="JABBWE010000060">
    <property type="protein sequence ID" value="KAG1789311.1"/>
    <property type="molecule type" value="Genomic_DNA"/>
</dbReference>
<dbReference type="PANTHER" id="PTHR31431">
    <property type="entry name" value="NUCLEOPORIN NUP188 HOMOLOG"/>
    <property type="match status" value="1"/>
</dbReference>
<proteinExistence type="predicted"/>
<evidence type="ECO:0000313" key="1">
    <source>
        <dbReference type="EMBL" id="KAG1789311.1"/>
    </source>
</evidence>
<organism evidence="1 2">
    <name type="scientific">Suillus plorans</name>
    <dbReference type="NCBI Taxonomy" id="116603"/>
    <lineage>
        <taxon>Eukaryota</taxon>
        <taxon>Fungi</taxon>
        <taxon>Dikarya</taxon>
        <taxon>Basidiomycota</taxon>
        <taxon>Agaricomycotina</taxon>
        <taxon>Agaricomycetes</taxon>
        <taxon>Agaricomycetidae</taxon>
        <taxon>Boletales</taxon>
        <taxon>Suillineae</taxon>
        <taxon>Suillaceae</taxon>
        <taxon>Suillus</taxon>
    </lineage>
</organism>
<evidence type="ECO:0000313" key="2">
    <source>
        <dbReference type="Proteomes" id="UP000719766"/>
    </source>
</evidence>
<dbReference type="GO" id="GO:0006405">
    <property type="term" value="P:RNA export from nucleus"/>
    <property type="evidence" value="ECO:0007669"/>
    <property type="project" value="TreeGrafter"/>
</dbReference>
<dbReference type="GeneID" id="64605492"/>
<keyword evidence="2" id="KW-1185">Reference proteome</keyword>
<dbReference type="RefSeq" id="XP_041156413.1">
    <property type="nucleotide sequence ID" value="XM_041311728.1"/>
</dbReference>
<dbReference type="GO" id="GO:0044611">
    <property type="term" value="C:nuclear pore inner ring"/>
    <property type="evidence" value="ECO:0007669"/>
    <property type="project" value="TreeGrafter"/>
</dbReference>
<dbReference type="Proteomes" id="UP000719766">
    <property type="component" value="Unassembled WGS sequence"/>
</dbReference>
<comment type="caution">
    <text evidence="1">The sequence shown here is derived from an EMBL/GenBank/DDBJ whole genome shotgun (WGS) entry which is preliminary data.</text>
</comment>
<dbReference type="AlphaFoldDB" id="A0A9P7AIN7"/>
<dbReference type="OrthoDB" id="2691224at2759"/>
<reference evidence="1" key="1">
    <citation type="journal article" date="2020" name="New Phytol.">
        <title>Comparative genomics reveals dynamic genome evolution in host specialist ectomycorrhizal fungi.</title>
        <authorList>
            <person name="Lofgren L.A."/>
            <person name="Nguyen N.H."/>
            <person name="Vilgalys R."/>
            <person name="Ruytinx J."/>
            <person name="Liao H.L."/>
            <person name="Branco S."/>
            <person name="Kuo A."/>
            <person name="LaButti K."/>
            <person name="Lipzen A."/>
            <person name="Andreopoulos W."/>
            <person name="Pangilinan J."/>
            <person name="Riley R."/>
            <person name="Hundley H."/>
            <person name="Na H."/>
            <person name="Barry K."/>
            <person name="Grigoriev I.V."/>
            <person name="Stajich J.E."/>
            <person name="Kennedy P.G."/>
        </authorList>
    </citation>
    <scope>NUCLEOTIDE SEQUENCE</scope>
    <source>
        <strain evidence="1">S12</strain>
    </source>
</reference>
<name>A0A9P7AIN7_9AGAM</name>